<sequence>MEIDDRATQSAFSLILQTVIRPFKPRLVTPKPTHTAGSPRLTPHKSATRSVKVVERKHGDIFLYDLKSGTHAASASGASTGLRMYYFAGGGWQGPPSSQHWKFCAELVQKIPSLTVTLVSPPLAPGSPAATTFPILSRLYASVLEEAGEAGERVIFAGDSSGGNLVLCLALHALKEDVGSPKPHALLVVSPAVELRPTKKDGTVQTISRKDPVLTVESHDGEAKTWAQDVDPAVPWISPITADASVLAKAGVKLIGVTGGWDILTPSALKFRDTAREQGVVGAWLNWDKQMHCYPLAFMYKLPEAVQAKDWILEQMKKI</sequence>
<dbReference type="SUPFAM" id="SSF53474">
    <property type="entry name" value="alpha/beta-Hydrolases"/>
    <property type="match status" value="1"/>
</dbReference>
<gene>
    <name evidence="6" type="ORF">C1H76_0926</name>
</gene>
<feature type="region of interest" description="Disordered" evidence="4">
    <location>
        <begin position="27"/>
        <end position="48"/>
    </location>
</feature>
<dbReference type="PANTHER" id="PTHR48081:SF8">
    <property type="entry name" value="ALPHA_BETA HYDROLASE FOLD-3 DOMAIN-CONTAINING PROTEIN-RELATED"/>
    <property type="match status" value="1"/>
</dbReference>
<name>A0A4V6DVA0_9PEZI</name>
<dbReference type="Gene3D" id="3.40.50.1820">
    <property type="entry name" value="alpha/beta hydrolase"/>
    <property type="match status" value="1"/>
</dbReference>
<comment type="caution">
    <text evidence="6">The sequence shown here is derived from an EMBL/GenBank/DDBJ whole genome shotgun (WGS) entry which is preliminary data.</text>
</comment>
<evidence type="ECO:0000256" key="4">
    <source>
        <dbReference type="SAM" id="MobiDB-lite"/>
    </source>
</evidence>
<feature type="active site" evidence="3">
    <location>
        <position position="160"/>
    </location>
</feature>
<comment type="similarity">
    <text evidence="1">Belongs to the 'GDXG' lipolytic enzyme family.</text>
</comment>
<evidence type="ECO:0000259" key="5">
    <source>
        <dbReference type="Pfam" id="PF07859"/>
    </source>
</evidence>
<dbReference type="Pfam" id="PF07859">
    <property type="entry name" value="Abhydrolase_3"/>
    <property type="match status" value="1"/>
</dbReference>
<evidence type="ECO:0000313" key="6">
    <source>
        <dbReference type="EMBL" id="TKX26772.1"/>
    </source>
</evidence>
<evidence type="ECO:0000313" key="7">
    <source>
        <dbReference type="Proteomes" id="UP000308133"/>
    </source>
</evidence>
<proteinExistence type="inferred from homology"/>
<evidence type="ECO:0000256" key="2">
    <source>
        <dbReference type="ARBA" id="ARBA00022801"/>
    </source>
</evidence>
<dbReference type="InterPro" id="IPR033140">
    <property type="entry name" value="Lipase_GDXG_put_SER_AS"/>
</dbReference>
<dbReference type="PROSITE" id="PS01174">
    <property type="entry name" value="LIPASE_GDXG_SER"/>
    <property type="match status" value="1"/>
</dbReference>
<dbReference type="GO" id="GO:0016787">
    <property type="term" value="F:hydrolase activity"/>
    <property type="evidence" value="ECO:0007669"/>
    <property type="project" value="UniProtKB-KW"/>
</dbReference>
<feature type="domain" description="Alpha/beta hydrolase fold-3" evidence="5">
    <location>
        <begin position="85"/>
        <end position="294"/>
    </location>
</feature>
<dbReference type="InterPro" id="IPR050300">
    <property type="entry name" value="GDXG_lipolytic_enzyme"/>
</dbReference>
<evidence type="ECO:0000256" key="1">
    <source>
        <dbReference type="ARBA" id="ARBA00010515"/>
    </source>
</evidence>
<keyword evidence="2 6" id="KW-0378">Hydrolase</keyword>
<dbReference type="Proteomes" id="UP000308133">
    <property type="component" value="Unassembled WGS sequence"/>
</dbReference>
<dbReference type="InterPro" id="IPR029058">
    <property type="entry name" value="AB_hydrolase_fold"/>
</dbReference>
<reference evidence="6 7" key="1">
    <citation type="submission" date="2018-02" db="EMBL/GenBank/DDBJ databases">
        <title>Draft genome sequences of Elsinoe sp., causing black scab on jojoba.</title>
        <authorList>
            <person name="Stodart B."/>
            <person name="Jeffress S."/>
            <person name="Ash G."/>
            <person name="Arun Chinnappa K."/>
        </authorList>
    </citation>
    <scope>NUCLEOTIDE SEQUENCE [LARGE SCALE GENOMIC DNA]</scope>
    <source>
        <strain evidence="6 7">Hillstone_2</strain>
    </source>
</reference>
<evidence type="ECO:0000256" key="3">
    <source>
        <dbReference type="PROSITE-ProRule" id="PRU10038"/>
    </source>
</evidence>
<dbReference type="EMBL" id="PTQR01000011">
    <property type="protein sequence ID" value="TKX26772.1"/>
    <property type="molecule type" value="Genomic_DNA"/>
</dbReference>
<protein>
    <submittedName>
        <fullName evidence="6">Alpha/beta hydrolase-like protein 1</fullName>
    </submittedName>
</protein>
<dbReference type="AlphaFoldDB" id="A0A4V6DVA0"/>
<organism evidence="6 7">
    <name type="scientific">Elsinoe australis</name>
    <dbReference type="NCBI Taxonomy" id="40998"/>
    <lineage>
        <taxon>Eukaryota</taxon>
        <taxon>Fungi</taxon>
        <taxon>Dikarya</taxon>
        <taxon>Ascomycota</taxon>
        <taxon>Pezizomycotina</taxon>
        <taxon>Dothideomycetes</taxon>
        <taxon>Dothideomycetidae</taxon>
        <taxon>Myriangiales</taxon>
        <taxon>Elsinoaceae</taxon>
        <taxon>Elsinoe</taxon>
    </lineage>
</organism>
<dbReference type="InterPro" id="IPR013094">
    <property type="entry name" value="AB_hydrolase_3"/>
</dbReference>
<dbReference type="PANTHER" id="PTHR48081">
    <property type="entry name" value="AB HYDROLASE SUPERFAMILY PROTEIN C4A8.06C"/>
    <property type="match status" value="1"/>
</dbReference>
<accession>A0A4V6DVA0</accession>